<dbReference type="Proteomes" id="UP000244441">
    <property type="component" value="Chromosome"/>
</dbReference>
<evidence type="ECO:0000256" key="1">
    <source>
        <dbReference type="ARBA" id="ARBA00008525"/>
    </source>
</evidence>
<accession>A0A2S0VW99</accession>
<gene>
    <name evidence="2" type="ORF">C2869_19740</name>
</gene>
<dbReference type="AlphaFoldDB" id="A0A2S0VW99"/>
<dbReference type="Pfam" id="PF03691">
    <property type="entry name" value="UPF0167"/>
    <property type="match status" value="1"/>
</dbReference>
<organism evidence="2 3">
    <name type="scientific">Saccharobesus litoralis</name>
    <dbReference type="NCBI Taxonomy" id="2172099"/>
    <lineage>
        <taxon>Bacteria</taxon>
        <taxon>Pseudomonadati</taxon>
        <taxon>Pseudomonadota</taxon>
        <taxon>Gammaproteobacteria</taxon>
        <taxon>Alteromonadales</taxon>
        <taxon>Alteromonadaceae</taxon>
        <taxon>Saccharobesus</taxon>
    </lineage>
</organism>
<evidence type="ECO:0008006" key="4">
    <source>
        <dbReference type="Google" id="ProtNLM"/>
    </source>
</evidence>
<comment type="similarity">
    <text evidence="1">Belongs to the UPF0167 family.</text>
</comment>
<dbReference type="InterPro" id="IPR005363">
    <property type="entry name" value="UPF0167"/>
</dbReference>
<reference evidence="2 3" key="1">
    <citation type="submission" date="2018-01" db="EMBL/GenBank/DDBJ databases">
        <title>Genome sequence of a Cantenovulum-like bacteria.</title>
        <authorList>
            <person name="Tan W.R."/>
            <person name="Lau N.-S."/>
            <person name="Go F."/>
            <person name="Amirul A.-A.A."/>
        </authorList>
    </citation>
    <scope>NUCLEOTIDE SEQUENCE [LARGE SCALE GENOMIC DNA]</scope>
    <source>
        <strain evidence="2 3">CCB-QB4</strain>
    </source>
</reference>
<sequence>MLLFPSIADYRSINVMEFKYFKNPDKFAFLTSEPEACSVCGKLEVCFDAGGYSGINSIDCICFECLASGKLIDLDIEPNMIFDDGSEASKTITYKTPALPTWQETAWPTIKGRQPTFECIASKQDFLNKQDFLDCFIEDNQTREEVEWIWDTLPDKKLSSYEDASDISVYLFSLDNKKYWVWDAN</sequence>
<evidence type="ECO:0000313" key="2">
    <source>
        <dbReference type="EMBL" id="AWB68496.1"/>
    </source>
</evidence>
<evidence type="ECO:0000313" key="3">
    <source>
        <dbReference type="Proteomes" id="UP000244441"/>
    </source>
</evidence>
<dbReference type="KEGG" id="cate:C2869_19740"/>
<proteinExistence type="inferred from homology"/>
<name>A0A2S0VW99_9ALTE</name>
<keyword evidence="3" id="KW-1185">Reference proteome</keyword>
<dbReference type="EMBL" id="CP026604">
    <property type="protein sequence ID" value="AWB68496.1"/>
    <property type="molecule type" value="Genomic_DNA"/>
</dbReference>
<protein>
    <recommendedName>
        <fullName evidence="4">CbrC family protein</fullName>
    </recommendedName>
</protein>